<keyword evidence="2" id="KW-1185">Reference proteome</keyword>
<accession>A0A1I7WYH4</accession>
<keyword evidence="1" id="KW-1133">Transmembrane helix</keyword>
<keyword evidence="1" id="KW-0812">Transmembrane</keyword>
<dbReference type="AlphaFoldDB" id="A0A1I7WYH4"/>
<dbReference type="Proteomes" id="UP000095283">
    <property type="component" value="Unplaced"/>
</dbReference>
<protein>
    <submittedName>
        <fullName evidence="3">Uncharacterized protein</fullName>
    </submittedName>
</protein>
<keyword evidence="1" id="KW-0472">Membrane</keyword>
<reference evidence="3" key="1">
    <citation type="submission" date="2016-11" db="UniProtKB">
        <authorList>
            <consortium name="WormBaseParasite"/>
        </authorList>
    </citation>
    <scope>IDENTIFICATION</scope>
</reference>
<feature type="transmembrane region" description="Helical" evidence="1">
    <location>
        <begin position="30"/>
        <end position="47"/>
    </location>
</feature>
<dbReference type="WBParaSite" id="Hba_10237">
    <property type="protein sequence ID" value="Hba_10237"/>
    <property type="gene ID" value="Hba_10237"/>
</dbReference>
<organism evidence="2 3">
    <name type="scientific">Heterorhabditis bacteriophora</name>
    <name type="common">Entomopathogenic nematode worm</name>
    <dbReference type="NCBI Taxonomy" id="37862"/>
    <lineage>
        <taxon>Eukaryota</taxon>
        <taxon>Metazoa</taxon>
        <taxon>Ecdysozoa</taxon>
        <taxon>Nematoda</taxon>
        <taxon>Chromadorea</taxon>
        <taxon>Rhabditida</taxon>
        <taxon>Rhabditina</taxon>
        <taxon>Rhabditomorpha</taxon>
        <taxon>Strongyloidea</taxon>
        <taxon>Heterorhabditidae</taxon>
        <taxon>Heterorhabditis</taxon>
    </lineage>
</organism>
<name>A0A1I7WYH4_HETBA</name>
<sequence length="129" mass="15352">MDRCASLKTYLFVVRICSIKYVKKEIIFKNIYIIQIFQILTLQVFWYKTVKCTITPDVMLPLQRAYFRSWSTVLIVGAEKFISTFRLINQLHIYSISTNNSVVFIFSFSSHSRCIYTVHLILMKTYKNR</sequence>
<evidence type="ECO:0000313" key="2">
    <source>
        <dbReference type="Proteomes" id="UP000095283"/>
    </source>
</evidence>
<evidence type="ECO:0000313" key="3">
    <source>
        <dbReference type="WBParaSite" id="Hba_10237"/>
    </source>
</evidence>
<evidence type="ECO:0000256" key="1">
    <source>
        <dbReference type="SAM" id="Phobius"/>
    </source>
</evidence>
<proteinExistence type="predicted"/>